<dbReference type="Gene3D" id="3.40.190.10">
    <property type="entry name" value="Periplasmic binding protein-like II"/>
    <property type="match status" value="2"/>
</dbReference>
<dbReference type="PANTHER" id="PTHR31528:SF15">
    <property type="entry name" value="RIBOFLAVIN-BINDING PROTEIN RIBY"/>
    <property type="match status" value="1"/>
</dbReference>
<dbReference type="SUPFAM" id="SSF53850">
    <property type="entry name" value="Periplasmic binding protein-like II"/>
    <property type="match status" value="1"/>
</dbReference>
<dbReference type="RefSeq" id="WP_241038719.1">
    <property type="nucleotide sequence ID" value="NZ_BAAAJF010000001.1"/>
</dbReference>
<feature type="chain" id="PRO_5047489308" evidence="1">
    <location>
        <begin position="28"/>
        <end position="347"/>
    </location>
</feature>
<evidence type="ECO:0000256" key="1">
    <source>
        <dbReference type="SAM" id="SignalP"/>
    </source>
</evidence>
<accession>A0ABS9THR8</accession>
<feature type="domain" description="SsuA/THI5-like" evidence="2">
    <location>
        <begin position="58"/>
        <end position="269"/>
    </location>
</feature>
<feature type="signal peptide" evidence="1">
    <location>
        <begin position="1"/>
        <end position="27"/>
    </location>
</feature>
<evidence type="ECO:0000313" key="3">
    <source>
        <dbReference type="EMBL" id="MCH6168071.1"/>
    </source>
</evidence>
<dbReference type="InterPro" id="IPR015168">
    <property type="entry name" value="SsuA/THI5"/>
</dbReference>
<keyword evidence="4" id="KW-1185">Reference proteome</keyword>
<dbReference type="PANTHER" id="PTHR31528">
    <property type="entry name" value="4-AMINO-5-HYDROXYMETHYL-2-METHYLPYRIMIDINE PHOSPHATE SYNTHASE THI11-RELATED"/>
    <property type="match status" value="1"/>
</dbReference>
<dbReference type="InterPro" id="IPR027939">
    <property type="entry name" value="NMT1/THI5"/>
</dbReference>
<evidence type="ECO:0000313" key="4">
    <source>
        <dbReference type="Proteomes" id="UP001299970"/>
    </source>
</evidence>
<dbReference type="Pfam" id="PF09084">
    <property type="entry name" value="NMT1"/>
    <property type="match status" value="1"/>
</dbReference>
<comment type="caution">
    <text evidence="3">The sequence shown here is derived from an EMBL/GenBank/DDBJ whole genome shotgun (WGS) entry which is preliminary data.</text>
</comment>
<reference evidence="3 4" key="1">
    <citation type="submission" date="2022-03" db="EMBL/GenBank/DDBJ databases">
        <title>Pseudonocardia alaer sp. nov., a novel actinomycete isolated from reed forest soil.</title>
        <authorList>
            <person name="Wang L."/>
        </authorList>
    </citation>
    <scope>NUCLEOTIDE SEQUENCE [LARGE SCALE GENOMIC DNA]</scope>
    <source>
        <strain evidence="3 4">Y-16303</strain>
    </source>
</reference>
<dbReference type="Proteomes" id="UP001299970">
    <property type="component" value="Unassembled WGS sequence"/>
</dbReference>
<evidence type="ECO:0000259" key="2">
    <source>
        <dbReference type="Pfam" id="PF09084"/>
    </source>
</evidence>
<name>A0ABS9THR8_9PSEU</name>
<sequence length="347" mass="36368">MLDHAPRGALRRPWLVALALVSALALAACGSGGTPAATSANGTTTVNLSEAVHNLGYIDLYVAQHEGYFTQQGITLNLSAAGGDSQAFAAVLGGSAQFALGDATLAEISREKGGDGLVLAELVSRAQYFAVSKKISTPFTDPKQFAGLTFVTSPPPNTNHSVLTNSIVQAGLDPTKDVHITTVSPGTEIGPVLAGQADVAVAYEPNVDMAVVQDGAHVLYSWADAIGEFTNTGLQARESYVRAHPDVAQKIVTALQMGAQHVYQDPDDAKAIARTEFPNLPPQVVDAAIQRQIDNHIPAESTVVSQQGWSTLMNLGRQLGNCSCNVPFDQIIDNSFAQHASATVQGQ</sequence>
<gene>
    <name evidence="3" type="ORF">MMF94_20480</name>
</gene>
<dbReference type="EMBL" id="JAKXMK010000017">
    <property type="protein sequence ID" value="MCH6168071.1"/>
    <property type="molecule type" value="Genomic_DNA"/>
</dbReference>
<organism evidence="3 4">
    <name type="scientific">Pseudonocardia alaniniphila</name>
    <dbReference type="NCBI Taxonomy" id="75291"/>
    <lineage>
        <taxon>Bacteria</taxon>
        <taxon>Bacillati</taxon>
        <taxon>Actinomycetota</taxon>
        <taxon>Actinomycetes</taxon>
        <taxon>Pseudonocardiales</taxon>
        <taxon>Pseudonocardiaceae</taxon>
        <taxon>Pseudonocardia</taxon>
    </lineage>
</organism>
<dbReference type="PROSITE" id="PS51257">
    <property type="entry name" value="PROKAR_LIPOPROTEIN"/>
    <property type="match status" value="1"/>
</dbReference>
<proteinExistence type="predicted"/>
<keyword evidence="1" id="KW-0732">Signal</keyword>
<protein>
    <submittedName>
        <fullName evidence="3">ABC transporter substrate-binding protein</fullName>
    </submittedName>
</protein>